<gene>
    <name evidence="2" type="ORF">TZ00_08180</name>
</gene>
<dbReference type="RefSeq" id="WP_044440759.1">
    <property type="nucleotide sequence ID" value="NZ_JYFC01000003.1"/>
</dbReference>
<reference evidence="2 3" key="1">
    <citation type="journal article" date="2001" name="Int. J. Syst. Evol. Microbiol.">
        <title>Agreia bicolorata gen. nov., sp. nov., to accommodate actinobacteria isolated from narrow reed grass infected by the nematode Heteroanguina graminophila.</title>
        <authorList>
            <person name="Evtushenko L.I."/>
            <person name="Dorofeeva L.V."/>
            <person name="Dobrovolskaya T.G."/>
            <person name="Streshinskaya G.M."/>
            <person name="Subbotin S.A."/>
            <person name="Tiedje J.M."/>
        </authorList>
    </citation>
    <scope>NUCLEOTIDE SEQUENCE [LARGE SCALE GENOMIC DNA]</scope>
    <source>
        <strain evidence="2 3">VKM Ac-1804</strain>
    </source>
</reference>
<evidence type="ECO:0000256" key="1">
    <source>
        <dbReference type="SAM" id="Phobius"/>
    </source>
</evidence>
<protein>
    <recommendedName>
        <fullName evidence="4">PH domain-containing protein</fullName>
    </recommendedName>
</protein>
<keyword evidence="1" id="KW-0472">Membrane</keyword>
<accession>A0ABR5CG00</accession>
<keyword evidence="1" id="KW-0812">Transmembrane</keyword>
<dbReference type="Proteomes" id="UP000032503">
    <property type="component" value="Unassembled WGS sequence"/>
</dbReference>
<dbReference type="EMBL" id="JYFC01000003">
    <property type="protein sequence ID" value="KJC64402.1"/>
    <property type="molecule type" value="Genomic_DNA"/>
</dbReference>
<name>A0ABR5CG00_9MICO</name>
<sequence length="253" mass="27866">MTELGAVRYSGRAKWTAVLLNLLPVPLGGALAAVVFTQIPSDVYPMQALAWYTIWAMLLSVGLAIALAITRQMPTVERGIVDGSPAQGVRAWRGERLFDTGFDLGLGGVAAVLTAMGLVAGGEWVVPSLLVAAVGAWFAVRAVLSTVGPRREEALWLTDDRLVHYSKRGRESCERGQIQLVRAMNDMVMILVDGPIDRHLVPLPWRLRRPAHKLREHTMWFRIEHVGHSADQLATWLQTELGIDAHGLPTRTR</sequence>
<organism evidence="2 3">
    <name type="scientific">Agreia bicolorata</name>
    <dbReference type="NCBI Taxonomy" id="110935"/>
    <lineage>
        <taxon>Bacteria</taxon>
        <taxon>Bacillati</taxon>
        <taxon>Actinomycetota</taxon>
        <taxon>Actinomycetes</taxon>
        <taxon>Micrococcales</taxon>
        <taxon>Microbacteriaceae</taxon>
        <taxon>Agreia</taxon>
    </lineage>
</organism>
<feature type="transmembrane region" description="Helical" evidence="1">
    <location>
        <begin position="124"/>
        <end position="144"/>
    </location>
</feature>
<feature type="transmembrane region" description="Helical" evidence="1">
    <location>
        <begin position="18"/>
        <end position="37"/>
    </location>
</feature>
<evidence type="ECO:0000313" key="2">
    <source>
        <dbReference type="EMBL" id="KJC64402.1"/>
    </source>
</evidence>
<evidence type="ECO:0008006" key="4">
    <source>
        <dbReference type="Google" id="ProtNLM"/>
    </source>
</evidence>
<comment type="caution">
    <text evidence="2">The sequence shown here is derived from an EMBL/GenBank/DDBJ whole genome shotgun (WGS) entry which is preliminary data.</text>
</comment>
<keyword evidence="3" id="KW-1185">Reference proteome</keyword>
<evidence type="ECO:0000313" key="3">
    <source>
        <dbReference type="Proteomes" id="UP000032503"/>
    </source>
</evidence>
<feature type="transmembrane region" description="Helical" evidence="1">
    <location>
        <begin position="49"/>
        <end position="69"/>
    </location>
</feature>
<proteinExistence type="predicted"/>
<feature type="transmembrane region" description="Helical" evidence="1">
    <location>
        <begin position="100"/>
        <end position="118"/>
    </location>
</feature>
<keyword evidence="1" id="KW-1133">Transmembrane helix</keyword>